<feature type="region of interest" description="Disordered" evidence="1">
    <location>
        <begin position="1"/>
        <end position="21"/>
    </location>
</feature>
<gene>
    <name evidence="2" type="ORF">DI609_12785</name>
</gene>
<organism evidence="2 3">
    <name type="scientific">Corynebacterium urealyticum</name>
    <dbReference type="NCBI Taxonomy" id="43771"/>
    <lineage>
        <taxon>Bacteria</taxon>
        <taxon>Bacillati</taxon>
        <taxon>Actinomycetota</taxon>
        <taxon>Actinomycetes</taxon>
        <taxon>Mycobacteriales</taxon>
        <taxon>Corynebacteriaceae</taxon>
        <taxon>Corynebacterium</taxon>
    </lineage>
</organism>
<protein>
    <submittedName>
        <fullName evidence="2">Uncharacterized protein</fullName>
    </submittedName>
</protein>
<name>A0A2W5CRA0_9CORY</name>
<evidence type="ECO:0000256" key="1">
    <source>
        <dbReference type="SAM" id="MobiDB-lite"/>
    </source>
</evidence>
<dbReference type="AlphaFoldDB" id="A0A2W5CRA0"/>
<dbReference type="EMBL" id="QFNY01000389">
    <property type="protein sequence ID" value="PZO97595.1"/>
    <property type="molecule type" value="Genomic_DNA"/>
</dbReference>
<evidence type="ECO:0000313" key="3">
    <source>
        <dbReference type="Proteomes" id="UP000249451"/>
    </source>
</evidence>
<reference evidence="2 3" key="1">
    <citation type="submission" date="2017-11" db="EMBL/GenBank/DDBJ databases">
        <title>Infants hospitalized years apart are colonized by the same room-sourced microbial strains.</title>
        <authorList>
            <person name="Brooks B."/>
            <person name="Olm M.R."/>
            <person name="Firek B.A."/>
            <person name="Baker R."/>
            <person name="Thomas B.C."/>
            <person name="Morowitz M.J."/>
            <person name="Banfield J.F."/>
        </authorList>
    </citation>
    <scope>NUCLEOTIDE SEQUENCE [LARGE SCALE GENOMIC DNA]</scope>
    <source>
        <strain evidence="2">S2_012_000_R3_87</strain>
    </source>
</reference>
<proteinExistence type="predicted"/>
<dbReference type="Proteomes" id="UP000249451">
    <property type="component" value="Unassembled WGS sequence"/>
</dbReference>
<accession>A0A2W5CRA0</accession>
<feature type="compositionally biased region" description="Polar residues" evidence="1">
    <location>
        <begin position="8"/>
        <end position="17"/>
    </location>
</feature>
<evidence type="ECO:0000313" key="2">
    <source>
        <dbReference type="EMBL" id="PZO97595.1"/>
    </source>
</evidence>
<feature type="non-terminal residue" evidence="2">
    <location>
        <position position="1"/>
    </location>
</feature>
<sequence>ALDAASGQYDSTRSARSAQEVVPISSNSNVGTVSTERIELWRDDMVRTVEYGEVDAKQEPDQQPHENCTITSALMRTENLAVTESCPDSPNSTWLRIQKTTPEDSRAPEITRDIEINDPGARLVAVGQEAAAVFLPSDSPRIVSYNFDGETIASTEVEPSTTLTNASAPFAPAVADLPHNMTWFDGERLYLFTPTALRVDHIVDGALGTGVAVNDRLLVPSKEGIDVVNWSTGKVERTIDVDREGYSGPVSLTLAGSAIVEQRGDTAVALTAS</sequence>
<comment type="caution">
    <text evidence="2">The sequence shown here is derived from an EMBL/GenBank/DDBJ whole genome shotgun (WGS) entry which is preliminary data.</text>
</comment>